<organism evidence="1 2">
    <name type="scientific">Pseudomonas fluvialis</name>
    <dbReference type="NCBI Taxonomy" id="1793966"/>
    <lineage>
        <taxon>Bacteria</taxon>
        <taxon>Pseudomonadati</taxon>
        <taxon>Pseudomonadota</taxon>
        <taxon>Gammaproteobacteria</taxon>
        <taxon>Pseudomonadales</taxon>
        <taxon>Pseudomonadaceae</taxon>
        <taxon>Pseudomonas</taxon>
    </lineage>
</organism>
<proteinExistence type="predicted"/>
<name>A0A2I0CP14_9PSED</name>
<dbReference type="Pfam" id="PF04985">
    <property type="entry name" value="Phage_tube"/>
    <property type="match status" value="1"/>
</dbReference>
<sequence length="171" mass="18671">MALPKKLKHLNLFNDGNSYLGVAKSLTLPTLSRKLESYRGGGMDGPVKVDMGHSDDGLQLEWTLGGWDLLAVRQFGATTADAVQLRFAGSVQRDDTGEVSAVEIVARGRHEEIDFGDAEPGEDTEHKITTTLTYYKLTVDGEVLVEIDLLNFVYIVNGKDLLAAHRKALGI</sequence>
<dbReference type="Proteomes" id="UP000242861">
    <property type="component" value="Unassembled WGS sequence"/>
</dbReference>
<protein>
    <submittedName>
        <fullName evidence="1">Phage major tail tube protein</fullName>
    </submittedName>
</protein>
<dbReference type="NCBIfam" id="TIGR01611">
    <property type="entry name" value="tail_tube"/>
    <property type="match status" value="1"/>
</dbReference>
<dbReference type="RefSeq" id="WP_101193623.1">
    <property type="nucleotide sequence ID" value="NZ_PIYS01000018.1"/>
</dbReference>
<comment type="caution">
    <text evidence="1">The sequence shown here is derived from an EMBL/GenBank/DDBJ whole genome shotgun (WGS) entry which is preliminary data.</text>
</comment>
<accession>A0A2I0CP14</accession>
<dbReference type="AlphaFoldDB" id="A0A2I0CP14"/>
<reference evidence="2" key="1">
    <citation type="submission" date="2017-12" db="EMBL/GenBank/DDBJ databases">
        <authorList>
            <person name="Yu X.-Y."/>
        </authorList>
    </citation>
    <scope>NUCLEOTIDE SEQUENCE [LARGE SCALE GENOMIC DNA]</scope>
    <source>
        <strain evidence="2">ZYSR67-Z</strain>
    </source>
</reference>
<dbReference type="EMBL" id="PIYS01000018">
    <property type="protein sequence ID" value="PKF70882.1"/>
    <property type="molecule type" value="Genomic_DNA"/>
</dbReference>
<gene>
    <name evidence="1" type="ORF">CW360_10170</name>
</gene>
<evidence type="ECO:0000313" key="1">
    <source>
        <dbReference type="EMBL" id="PKF70882.1"/>
    </source>
</evidence>
<evidence type="ECO:0000313" key="2">
    <source>
        <dbReference type="Proteomes" id="UP000242861"/>
    </source>
</evidence>
<dbReference type="InterPro" id="IPR006498">
    <property type="entry name" value="Tail_tube"/>
</dbReference>